<feature type="transmembrane region" description="Helical" evidence="1">
    <location>
        <begin position="65"/>
        <end position="85"/>
    </location>
</feature>
<dbReference type="AlphaFoldDB" id="A0AA36UVC5"/>
<protein>
    <submittedName>
        <fullName evidence="2">Uncharacterized protein</fullName>
    </submittedName>
</protein>
<dbReference type="EMBL" id="LOSN02000002">
    <property type="protein sequence ID" value="PNP19409.1"/>
    <property type="molecule type" value="Genomic_DNA"/>
</dbReference>
<sequence length="86" mass="9678">MYFIISLLVFFLLYIRTKPNSWCAGIHIVSHIFIVAFCPAIYVVQYLIVTFFSSPILIKLSSRSGVYNILIAFLPLLIATGSLAFS</sequence>
<evidence type="ECO:0000313" key="4">
    <source>
        <dbReference type="Proteomes" id="UP000054316"/>
    </source>
</evidence>
<keyword evidence="1" id="KW-0812">Transmembrane</keyword>
<evidence type="ECO:0000313" key="3">
    <source>
        <dbReference type="EMBL" id="PNP19409.1"/>
    </source>
</evidence>
<gene>
    <name evidence="3" type="ORF">AL553_017205</name>
    <name evidence="2" type="ORF">GHY86_24645</name>
</gene>
<reference evidence="3 4" key="1">
    <citation type="submission" date="2017-12" db="EMBL/GenBank/DDBJ databases">
        <title>FDA dAtabase for Regulatory Grade micrObial Sequences (FDA-ARGOS): Supporting development and validation of Infectious Disease Dx tests.</title>
        <authorList>
            <person name="Hoffmann M."/>
            <person name="Allard M."/>
            <person name="Evans P."/>
            <person name="Brown E."/>
            <person name="Tallon L.J."/>
            <person name="Sadzewicz L."/>
            <person name="Sengamalay N."/>
            <person name="Ott S."/>
            <person name="Godinez A."/>
            <person name="Nagaraj S."/>
            <person name="Vavikolanu K."/>
            <person name="Aluvathingal J."/>
            <person name="Nadendla S."/>
            <person name="Hobson J."/>
            <person name="Sichtig H."/>
        </authorList>
    </citation>
    <scope>NUCLEOTIDE SEQUENCE [LARGE SCALE GENOMIC DNA]</scope>
    <source>
        <strain evidence="4">ATCC 17749</strain>
        <strain evidence="3">FDAARGOS_97</strain>
    </source>
</reference>
<keyword evidence="1" id="KW-0472">Membrane</keyword>
<accession>A0AA36UVC5</accession>
<comment type="caution">
    <text evidence="2">The sequence shown here is derived from an EMBL/GenBank/DDBJ whole genome shotgun (WGS) entry which is preliminary data.</text>
</comment>
<dbReference type="Proteomes" id="UP000714625">
    <property type="component" value="Unassembled WGS sequence"/>
</dbReference>
<proteinExistence type="predicted"/>
<keyword evidence="1" id="KW-1133">Transmembrane helix</keyword>
<dbReference type="EMBL" id="AAXMUW010000120">
    <property type="protein sequence ID" value="EGQ9138288.1"/>
    <property type="molecule type" value="Genomic_DNA"/>
</dbReference>
<reference evidence="2" key="2">
    <citation type="submission" date="2019-11" db="EMBL/GenBank/DDBJ databases">
        <authorList>
            <consortium name="PulseNet: The National Subtyping Network for Foodborne Disease Surveillance"/>
            <person name="Tarr C.L."/>
            <person name="Trees E."/>
            <person name="Katz L.S."/>
            <person name="Carleton-Romer H.A."/>
            <person name="Stroika S."/>
            <person name="Kucerova Z."/>
            <person name="Roache K.F."/>
            <person name="Sabol A.L."/>
            <person name="Besser J."/>
            <person name="Gerner-Smidt P."/>
        </authorList>
    </citation>
    <scope>NUCLEOTIDE SEQUENCE</scope>
    <source>
        <strain evidence="2">PNUSAV001129</strain>
    </source>
</reference>
<evidence type="ECO:0000256" key="1">
    <source>
        <dbReference type="SAM" id="Phobius"/>
    </source>
</evidence>
<name>A0AA36UVC5_VIBAL</name>
<feature type="transmembrane region" description="Helical" evidence="1">
    <location>
        <begin position="27"/>
        <end position="53"/>
    </location>
</feature>
<evidence type="ECO:0000313" key="2">
    <source>
        <dbReference type="EMBL" id="EGQ9138288.1"/>
    </source>
</evidence>
<evidence type="ECO:0000313" key="5">
    <source>
        <dbReference type="Proteomes" id="UP000714625"/>
    </source>
</evidence>
<organism evidence="2 5">
    <name type="scientific">Vibrio alginolyticus</name>
    <dbReference type="NCBI Taxonomy" id="663"/>
    <lineage>
        <taxon>Bacteria</taxon>
        <taxon>Pseudomonadati</taxon>
        <taxon>Pseudomonadota</taxon>
        <taxon>Gammaproteobacteria</taxon>
        <taxon>Vibrionales</taxon>
        <taxon>Vibrionaceae</taxon>
        <taxon>Vibrio</taxon>
    </lineage>
</organism>
<dbReference type="Proteomes" id="UP000054316">
    <property type="component" value="Unassembled WGS sequence"/>
</dbReference>
<keyword evidence="4" id="KW-1185">Reference proteome</keyword>